<dbReference type="OMA" id="LLHLICW"/>
<evidence type="ECO:0000313" key="1">
    <source>
        <dbReference type="EMBL" id="OAY28625.1"/>
    </source>
</evidence>
<comment type="caution">
    <text evidence="1">The sequence shown here is derived from an EMBL/GenBank/DDBJ whole genome shotgun (WGS) entry which is preliminary data.</text>
</comment>
<proteinExistence type="predicted"/>
<gene>
    <name evidence="1" type="ORF">MANES_15G082300v8</name>
</gene>
<protein>
    <submittedName>
        <fullName evidence="1">Uncharacterized protein</fullName>
    </submittedName>
</protein>
<evidence type="ECO:0000313" key="2">
    <source>
        <dbReference type="Proteomes" id="UP000091857"/>
    </source>
</evidence>
<dbReference type="Proteomes" id="UP000091857">
    <property type="component" value="Chromosome 15"/>
</dbReference>
<reference evidence="2" key="1">
    <citation type="journal article" date="2016" name="Nat. Biotechnol.">
        <title>Sequencing wild and cultivated cassava and related species reveals extensive interspecific hybridization and genetic diversity.</title>
        <authorList>
            <person name="Bredeson J.V."/>
            <person name="Lyons J.B."/>
            <person name="Prochnik S.E."/>
            <person name="Wu G.A."/>
            <person name="Ha C.M."/>
            <person name="Edsinger-Gonzales E."/>
            <person name="Grimwood J."/>
            <person name="Schmutz J."/>
            <person name="Rabbi I.Y."/>
            <person name="Egesi C."/>
            <person name="Nauluvula P."/>
            <person name="Lebot V."/>
            <person name="Ndunguru J."/>
            <person name="Mkamilo G."/>
            <person name="Bart R.S."/>
            <person name="Setter T.L."/>
            <person name="Gleadow R.M."/>
            <person name="Kulakow P."/>
            <person name="Ferguson M.E."/>
            <person name="Rounsley S."/>
            <person name="Rokhsar D.S."/>
        </authorList>
    </citation>
    <scope>NUCLEOTIDE SEQUENCE [LARGE SCALE GENOMIC DNA]</scope>
    <source>
        <strain evidence="2">cv. AM560-2</strain>
    </source>
</reference>
<name>A0A2C9UE07_MANES</name>
<organism evidence="1 2">
    <name type="scientific">Manihot esculenta</name>
    <name type="common">Cassava</name>
    <name type="synonym">Jatropha manihot</name>
    <dbReference type="NCBI Taxonomy" id="3983"/>
    <lineage>
        <taxon>Eukaryota</taxon>
        <taxon>Viridiplantae</taxon>
        <taxon>Streptophyta</taxon>
        <taxon>Embryophyta</taxon>
        <taxon>Tracheophyta</taxon>
        <taxon>Spermatophyta</taxon>
        <taxon>Magnoliopsida</taxon>
        <taxon>eudicotyledons</taxon>
        <taxon>Gunneridae</taxon>
        <taxon>Pentapetalae</taxon>
        <taxon>rosids</taxon>
        <taxon>fabids</taxon>
        <taxon>Malpighiales</taxon>
        <taxon>Euphorbiaceae</taxon>
        <taxon>Crotonoideae</taxon>
        <taxon>Manihoteae</taxon>
        <taxon>Manihot</taxon>
    </lineage>
</organism>
<dbReference type="Gramene" id="Manes.15G082300.1.v8.1">
    <property type="protein sequence ID" value="Manes.15G082300.1.v8.1.CDS.1"/>
    <property type="gene ID" value="Manes.15G082300.v8.1"/>
</dbReference>
<accession>A0A2C9UE07</accession>
<dbReference type="AlphaFoldDB" id="A0A2C9UE07"/>
<dbReference type="InterPro" id="IPR022251">
    <property type="entry name" value="DUF3774_wound-induced"/>
</dbReference>
<dbReference type="Pfam" id="PF12609">
    <property type="entry name" value="DUF3774"/>
    <property type="match status" value="1"/>
</dbReference>
<keyword evidence="2" id="KW-1185">Reference proteome</keyword>
<dbReference type="EMBL" id="CM004401">
    <property type="protein sequence ID" value="OAY28625.1"/>
    <property type="molecule type" value="Genomic_DNA"/>
</dbReference>
<sequence length="76" mass="8539">MSSNRGVCKLEVAFKQMEQRRNIGWVAESAAPNNNNSSTLGGSAVNNQVTRIDERVRKRVEEKAETLMHLIIWGPN</sequence>